<dbReference type="InterPro" id="IPR016162">
    <property type="entry name" value="Ald_DH_N"/>
</dbReference>
<dbReference type="InterPro" id="IPR016163">
    <property type="entry name" value="Ald_DH_C"/>
</dbReference>
<dbReference type="Gene3D" id="3.40.309.10">
    <property type="entry name" value="Aldehyde Dehydrogenase, Chain A, domain 2"/>
    <property type="match status" value="1"/>
</dbReference>
<dbReference type="RefSeq" id="WP_356957927.1">
    <property type="nucleotide sequence ID" value="NZ_JBEYBD010000011.1"/>
</dbReference>
<dbReference type="Pfam" id="PF00106">
    <property type="entry name" value="adh_short"/>
    <property type="match status" value="1"/>
</dbReference>
<organism evidence="3 4">
    <name type="scientific">Nocardia rhamnosiphila</name>
    <dbReference type="NCBI Taxonomy" id="426716"/>
    <lineage>
        <taxon>Bacteria</taxon>
        <taxon>Bacillati</taxon>
        <taxon>Actinomycetota</taxon>
        <taxon>Actinomycetes</taxon>
        <taxon>Mycobacteriales</taxon>
        <taxon>Nocardiaceae</taxon>
        <taxon>Nocardia</taxon>
    </lineage>
</organism>
<dbReference type="Gene3D" id="3.40.50.720">
    <property type="entry name" value="NAD(P)-binding Rossmann-like Domain"/>
    <property type="match status" value="1"/>
</dbReference>
<dbReference type="EMBL" id="JBEYBF010000010">
    <property type="protein sequence ID" value="MEU1953460.1"/>
    <property type="molecule type" value="Genomic_DNA"/>
</dbReference>
<reference evidence="3 4" key="1">
    <citation type="submission" date="2024-06" db="EMBL/GenBank/DDBJ databases">
        <title>The Natural Products Discovery Center: Release of the First 8490 Sequenced Strains for Exploring Actinobacteria Biosynthetic Diversity.</title>
        <authorList>
            <person name="Kalkreuter E."/>
            <person name="Kautsar S.A."/>
            <person name="Yang D."/>
            <person name="Bader C.D."/>
            <person name="Teijaro C.N."/>
            <person name="Fluegel L."/>
            <person name="Davis C.M."/>
            <person name="Simpson J.R."/>
            <person name="Lauterbach L."/>
            <person name="Steele A.D."/>
            <person name="Gui C."/>
            <person name="Meng S."/>
            <person name="Li G."/>
            <person name="Viehrig K."/>
            <person name="Ye F."/>
            <person name="Su P."/>
            <person name="Kiefer A.F."/>
            <person name="Nichols A."/>
            <person name="Cepeda A.J."/>
            <person name="Yan W."/>
            <person name="Fan B."/>
            <person name="Jiang Y."/>
            <person name="Adhikari A."/>
            <person name="Zheng C.-J."/>
            <person name="Schuster L."/>
            <person name="Cowan T.M."/>
            <person name="Smanski M.J."/>
            <person name="Chevrette M.G."/>
            <person name="De Carvalho L.P.S."/>
            <person name="Shen B."/>
        </authorList>
    </citation>
    <scope>NUCLEOTIDE SEQUENCE [LARGE SCALE GENOMIC DNA]</scope>
    <source>
        <strain evidence="3 4">NPDC019708</strain>
    </source>
</reference>
<keyword evidence="4" id="KW-1185">Reference proteome</keyword>
<dbReference type="SUPFAM" id="SSF51735">
    <property type="entry name" value="NAD(P)-binding Rossmann-fold domains"/>
    <property type="match status" value="1"/>
</dbReference>
<gene>
    <name evidence="3" type="ORF">ABZ510_16510</name>
</gene>
<accession>A0ABV2WRD6</accession>
<evidence type="ECO:0000256" key="1">
    <source>
        <dbReference type="ARBA" id="ARBA00006484"/>
    </source>
</evidence>
<sequence length="199" mass="21524">MSDKAEAINEGMSRDIKLARTERAERDTRTFDRLRGKVALVVGGANGMGVAEARLYVREGDRGKALAEELGDAAVYVHLDTRSESDWAAGTDTAVSTFGRLNVLVNNAGLARYGTIQEVETSQWFDLVDIMLWSGDAERARAVGDQLDCGEVSINRHGAAVRPDLLFSGSKSSGIGVENGHWGLQEYTQLQAVAAPARR</sequence>
<dbReference type="Gene3D" id="3.40.605.10">
    <property type="entry name" value="Aldehyde Dehydrogenase, Chain A, domain 1"/>
    <property type="match status" value="1"/>
</dbReference>
<comment type="similarity">
    <text evidence="1">Belongs to the short-chain dehydrogenases/reductases (SDR) family.</text>
</comment>
<evidence type="ECO:0000313" key="4">
    <source>
        <dbReference type="Proteomes" id="UP001550628"/>
    </source>
</evidence>
<dbReference type="InterPro" id="IPR002347">
    <property type="entry name" value="SDR_fam"/>
</dbReference>
<evidence type="ECO:0000313" key="3">
    <source>
        <dbReference type="EMBL" id="MEU1953460.1"/>
    </source>
</evidence>
<name>A0ABV2WRD6_9NOCA</name>
<dbReference type="SUPFAM" id="SSF53720">
    <property type="entry name" value="ALDH-like"/>
    <property type="match status" value="1"/>
</dbReference>
<dbReference type="InterPro" id="IPR016161">
    <property type="entry name" value="Ald_DH/histidinol_DH"/>
</dbReference>
<dbReference type="PANTHER" id="PTHR43180">
    <property type="entry name" value="3-OXOACYL-(ACYL-CARRIER-PROTEIN) REDUCTASE (AFU_ORTHOLOGUE AFUA_6G11210)"/>
    <property type="match status" value="1"/>
</dbReference>
<evidence type="ECO:0000256" key="2">
    <source>
        <dbReference type="ARBA" id="ARBA00023002"/>
    </source>
</evidence>
<proteinExistence type="inferred from homology"/>
<keyword evidence="2" id="KW-0560">Oxidoreductase</keyword>
<dbReference type="PRINTS" id="PR00081">
    <property type="entry name" value="GDHRDH"/>
</dbReference>
<dbReference type="PANTHER" id="PTHR43180:SF30">
    <property type="entry name" value="MOMILACTONE A SYNTHASE"/>
    <property type="match status" value="1"/>
</dbReference>
<dbReference type="InterPro" id="IPR036291">
    <property type="entry name" value="NAD(P)-bd_dom_sf"/>
</dbReference>
<dbReference type="Proteomes" id="UP001550628">
    <property type="component" value="Unassembled WGS sequence"/>
</dbReference>
<protein>
    <submittedName>
        <fullName evidence="3">SDR family NAD(P)-dependent oxidoreductase</fullName>
    </submittedName>
</protein>
<comment type="caution">
    <text evidence="3">The sequence shown here is derived from an EMBL/GenBank/DDBJ whole genome shotgun (WGS) entry which is preliminary data.</text>
</comment>